<evidence type="ECO:0000313" key="14">
    <source>
        <dbReference type="EMBL" id="GBM91241.1"/>
    </source>
</evidence>
<evidence type="ECO:0000256" key="8">
    <source>
        <dbReference type="ARBA" id="ARBA00022699"/>
    </source>
</evidence>
<comment type="similarity">
    <text evidence="3">Belongs to the ankyrin SOCS box (ASB) family.</text>
</comment>
<keyword evidence="12" id="KW-1053">Target membrane</keyword>
<evidence type="ECO:0000256" key="12">
    <source>
        <dbReference type="ARBA" id="ARBA00023298"/>
    </source>
</evidence>
<accession>A0A4Y2JLI4</accession>
<dbReference type="PANTHER" id="PTHR24136:SF15">
    <property type="entry name" value="ANK_REP_REGION DOMAIN-CONTAINING PROTEIN"/>
    <property type="match status" value="1"/>
</dbReference>
<dbReference type="InterPro" id="IPR036770">
    <property type="entry name" value="Ankyrin_rpt-contain_sf"/>
</dbReference>
<proteinExistence type="inferred from homology"/>
<sequence length="87" mass="9711">MAEELLPNLQAALQIYGPYPLHKTTILGHKKNLIFLLEHGMSPNSSNFDGLTPLHEACLQDRVDFAEILLKYGANVNAVSVDVRTYM</sequence>
<evidence type="ECO:0000256" key="5">
    <source>
        <dbReference type="ARBA" id="ARBA00022525"/>
    </source>
</evidence>
<evidence type="ECO:0000256" key="1">
    <source>
        <dbReference type="ARBA" id="ARBA00004175"/>
    </source>
</evidence>
<comment type="caution">
    <text evidence="14">The sequence shown here is derived from an EMBL/GenBank/DDBJ whole genome shotgun (WGS) entry which is preliminary data.</text>
</comment>
<reference evidence="14 15" key="1">
    <citation type="journal article" date="2019" name="Sci. Rep.">
        <title>Orb-weaving spider Araneus ventricosus genome elucidates the spidroin gene catalogue.</title>
        <authorList>
            <person name="Kono N."/>
            <person name="Nakamura H."/>
            <person name="Ohtoshi R."/>
            <person name="Moran D.A.P."/>
            <person name="Shinohara A."/>
            <person name="Yoshida Y."/>
            <person name="Fujiwara M."/>
            <person name="Mori M."/>
            <person name="Tomita M."/>
            <person name="Arakawa K."/>
        </authorList>
    </citation>
    <scope>NUCLEOTIDE SEQUENCE [LARGE SCALE GENOMIC DNA]</scope>
</reference>
<comment type="subcellular location">
    <subcellularLocation>
        <location evidence="2">Secreted</location>
    </subcellularLocation>
    <subcellularLocation>
        <location evidence="1">Target cell membrane</location>
    </subcellularLocation>
</comment>
<feature type="repeat" description="ANK" evidence="13">
    <location>
        <begin position="49"/>
        <end position="81"/>
    </location>
</feature>
<keyword evidence="6" id="KW-1052">Target cell membrane</keyword>
<dbReference type="GO" id="GO:0005576">
    <property type="term" value="C:extracellular region"/>
    <property type="evidence" value="ECO:0007669"/>
    <property type="project" value="UniProtKB-SubCell"/>
</dbReference>
<dbReference type="GO" id="GO:0045732">
    <property type="term" value="P:positive regulation of protein catabolic process"/>
    <property type="evidence" value="ECO:0007669"/>
    <property type="project" value="TreeGrafter"/>
</dbReference>
<name>A0A4Y2JLI4_ARAVE</name>
<keyword evidence="4" id="KW-0268">Exocytosis</keyword>
<dbReference type="GO" id="GO:0090729">
    <property type="term" value="F:toxin activity"/>
    <property type="evidence" value="ECO:0007669"/>
    <property type="project" value="UniProtKB-KW"/>
</dbReference>
<dbReference type="AlphaFoldDB" id="A0A4Y2JLI4"/>
<evidence type="ECO:0000256" key="2">
    <source>
        <dbReference type="ARBA" id="ARBA00004613"/>
    </source>
</evidence>
<dbReference type="GO" id="GO:0044231">
    <property type="term" value="C:host cell presynaptic membrane"/>
    <property type="evidence" value="ECO:0007669"/>
    <property type="project" value="UniProtKB-KW"/>
</dbReference>
<organism evidence="14 15">
    <name type="scientific">Araneus ventricosus</name>
    <name type="common">Orbweaver spider</name>
    <name type="synonym">Epeira ventricosa</name>
    <dbReference type="NCBI Taxonomy" id="182803"/>
    <lineage>
        <taxon>Eukaryota</taxon>
        <taxon>Metazoa</taxon>
        <taxon>Ecdysozoa</taxon>
        <taxon>Arthropoda</taxon>
        <taxon>Chelicerata</taxon>
        <taxon>Arachnida</taxon>
        <taxon>Araneae</taxon>
        <taxon>Araneomorphae</taxon>
        <taxon>Entelegynae</taxon>
        <taxon>Araneoidea</taxon>
        <taxon>Araneidae</taxon>
        <taxon>Araneus</taxon>
    </lineage>
</organism>
<dbReference type="Pfam" id="PF12796">
    <property type="entry name" value="Ank_2"/>
    <property type="match status" value="1"/>
</dbReference>
<keyword evidence="7" id="KW-0800">Toxin</keyword>
<evidence type="ECO:0000313" key="15">
    <source>
        <dbReference type="Proteomes" id="UP000499080"/>
    </source>
</evidence>
<evidence type="ECO:0000256" key="11">
    <source>
        <dbReference type="ARBA" id="ARBA00023043"/>
    </source>
</evidence>
<evidence type="ECO:0000256" key="13">
    <source>
        <dbReference type="PROSITE-ProRule" id="PRU00023"/>
    </source>
</evidence>
<evidence type="ECO:0000256" key="10">
    <source>
        <dbReference type="ARBA" id="ARBA00023028"/>
    </source>
</evidence>
<evidence type="ECO:0000256" key="6">
    <source>
        <dbReference type="ARBA" id="ARBA00022537"/>
    </source>
</evidence>
<dbReference type="EMBL" id="BGPR01003687">
    <property type="protein sequence ID" value="GBM91241.1"/>
    <property type="molecule type" value="Genomic_DNA"/>
</dbReference>
<dbReference type="PROSITE" id="PS50088">
    <property type="entry name" value="ANK_REPEAT"/>
    <property type="match status" value="1"/>
</dbReference>
<dbReference type="GO" id="GO:0044218">
    <property type="term" value="C:other organism cell membrane"/>
    <property type="evidence" value="ECO:0007669"/>
    <property type="project" value="UniProtKB-KW"/>
</dbReference>
<keyword evidence="12" id="KW-0472">Membrane</keyword>
<dbReference type="OrthoDB" id="6430205at2759"/>
<dbReference type="GO" id="GO:0006887">
    <property type="term" value="P:exocytosis"/>
    <property type="evidence" value="ECO:0007669"/>
    <property type="project" value="UniProtKB-KW"/>
</dbReference>
<dbReference type="Proteomes" id="UP000499080">
    <property type="component" value="Unassembled WGS sequence"/>
</dbReference>
<gene>
    <name evidence="14" type="ORF">AVEN_258601_1</name>
</gene>
<evidence type="ECO:0000256" key="3">
    <source>
        <dbReference type="ARBA" id="ARBA00005949"/>
    </source>
</evidence>
<evidence type="ECO:0000256" key="9">
    <source>
        <dbReference type="ARBA" id="ARBA00022737"/>
    </source>
</evidence>
<evidence type="ECO:0000256" key="7">
    <source>
        <dbReference type="ARBA" id="ARBA00022656"/>
    </source>
</evidence>
<keyword evidence="15" id="KW-1185">Reference proteome</keyword>
<keyword evidence="9" id="KW-0677">Repeat</keyword>
<keyword evidence="5" id="KW-0964">Secreted</keyword>
<dbReference type="SUPFAM" id="SSF48403">
    <property type="entry name" value="Ankyrin repeat"/>
    <property type="match status" value="1"/>
</dbReference>
<keyword evidence="11 13" id="KW-0040">ANK repeat</keyword>
<dbReference type="Gene3D" id="1.25.40.20">
    <property type="entry name" value="Ankyrin repeat-containing domain"/>
    <property type="match status" value="1"/>
</dbReference>
<dbReference type="GO" id="GO:0016567">
    <property type="term" value="P:protein ubiquitination"/>
    <property type="evidence" value="ECO:0007669"/>
    <property type="project" value="TreeGrafter"/>
</dbReference>
<dbReference type="SMART" id="SM00248">
    <property type="entry name" value="ANK"/>
    <property type="match status" value="2"/>
</dbReference>
<protein>
    <submittedName>
        <fullName evidence="14">Uncharacterized protein</fullName>
    </submittedName>
</protein>
<dbReference type="InterPro" id="IPR002110">
    <property type="entry name" value="Ankyrin_rpt"/>
</dbReference>
<evidence type="ECO:0000256" key="4">
    <source>
        <dbReference type="ARBA" id="ARBA00022483"/>
    </source>
</evidence>
<dbReference type="PROSITE" id="PS50297">
    <property type="entry name" value="ANK_REP_REGION"/>
    <property type="match status" value="1"/>
</dbReference>
<dbReference type="InterPro" id="IPR051573">
    <property type="entry name" value="Ankyrin-SOCS_box_domain"/>
</dbReference>
<keyword evidence="10" id="KW-0638">Presynaptic neurotoxin</keyword>
<keyword evidence="8" id="KW-0528">Neurotoxin</keyword>
<dbReference type="PANTHER" id="PTHR24136">
    <property type="entry name" value="SOWAH (DROSOPHILA) HOMOLOG"/>
    <property type="match status" value="1"/>
</dbReference>